<comment type="caution">
    <text evidence="2">The sequence shown here is derived from an EMBL/GenBank/DDBJ whole genome shotgun (WGS) entry which is preliminary data.</text>
</comment>
<feature type="transmembrane region" description="Helical" evidence="1">
    <location>
        <begin position="92"/>
        <end position="110"/>
    </location>
</feature>
<accession>A0A7W4IBD1</accession>
<evidence type="ECO:0000256" key="1">
    <source>
        <dbReference type="SAM" id="Phobius"/>
    </source>
</evidence>
<protein>
    <submittedName>
        <fullName evidence="2">Uncharacterized protein</fullName>
    </submittedName>
</protein>
<organism evidence="2 3">
    <name type="scientific">Gluconacetobacter sacchari</name>
    <dbReference type="NCBI Taxonomy" id="92759"/>
    <lineage>
        <taxon>Bacteria</taxon>
        <taxon>Pseudomonadati</taxon>
        <taxon>Pseudomonadota</taxon>
        <taxon>Alphaproteobacteria</taxon>
        <taxon>Acetobacterales</taxon>
        <taxon>Acetobacteraceae</taxon>
        <taxon>Gluconacetobacter</taxon>
    </lineage>
</organism>
<gene>
    <name evidence="2" type="ORF">HLH48_06145</name>
</gene>
<keyword evidence="1" id="KW-1133">Transmembrane helix</keyword>
<keyword evidence="1" id="KW-0812">Transmembrane</keyword>
<feature type="transmembrane region" description="Helical" evidence="1">
    <location>
        <begin position="395"/>
        <end position="414"/>
    </location>
</feature>
<dbReference type="EMBL" id="JABEQJ010000006">
    <property type="protein sequence ID" value="MBB2159756.1"/>
    <property type="molecule type" value="Genomic_DNA"/>
</dbReference>
<name>A0A7W4IBD1_9PROT</name>
<feature type="transmembrane region" description="Helical" evidence="1">
    <location>
        <begin position="287"/>
        <end position="306"/>
    </location>
</feature>
<feature type="transmembrane region" description="Helical" evidence="1">
    <location>
        <begin position="171"/>
        <end position="189"/>
    </location>
</feature>
<sequence length="462" mass="49126">MMDTLHALRLYVSPVFIRENPSLIPAAAYGAITAFSLHHPRPGHPGSLHDIGIMWWLAQQALFTGLCCQYWRQVRSPLSPMVPRLIGAEYRAIHLMLALALGLLAVPAIVRGLPLLNVLALESLNLALSTGSDLTGPKVLRPRLRKARTAIVFGLFALFMLPAMQDRLMQAPWFVALALLAVALPAALVELHHDPFAHPGEQGPARSAAGPDGGPPRATVRALARVLMWQPPALRAMPLPNGLATGAPLGLFVQSALILMASTVLMLLVNGLSTLRVPTPQDGREAATMALGQVVMLGAAVLPSWMLSRRDWPFLLSLGPFGARADFARALYRAHAGRAIMAGIILSLFAALAAGLIGTVPPLRALAAWPALAAVIIGGSYLPSLAVLSPVTNRPGVMLLLSMLGSMAGLQLYTGVLFNGRLPPPLLYWGLPVAAIAFALLMARLAPRALARADWPIEPPAL</sequence>
<proteinExistence type="predicted"/>
<reference evidence="2 3" key="1">
    <citation type="submission" date="2020-04" db="EMBL/GenBank/DDBJ databases">
        <title>Description of novel Gluconacetobacter.</title>
        <authorList>
            <person name="Sombolestani A."/>
        </authorList>
    </citation>
    <scope>NUCLEOTIDE SEQUENCE [LARGE SCALE GENOMIC DNA]</scope>
    <source>
        <strain evidence="2 3">LMG 19747</strain>
    </source>
</reference>
<feature type="transmembrane region" description="Helical" evidence="1">
    <location>
        <begin position="366"/>
        <end position="388"/>
    </location>
</feature>
<feature type="transmembrane region" description="Helical" evidence="1">
    <location>
        <begin position="339"/>
        <end position="360"/>
    </location>
</feature>
<dbReference type="AlphaFoldDB" id="A0A7W4IBD1"/>
<evidence type="ECO:0000313" key="3">
    <source>
        <dbReference type="Proteomes" id="UP000589085"/>
    </source>
</evidence>
<feature type="transmembrane region" description="Helical" evidence="1">
    <location>
        <begin position="147"/>
        <end position="164"/>
    </location>
</feature>
<dbReference type="RefSeq" id="WP_182996625.1">
    <property type="nucleotide sequence ID" value="NZ_JABEQJ010000006.1"/>
</dbReference>
<feature type="transmembrane region" description="Helical" evidence="1">
    <location>
        <begin position="426"/>
        <end position="446"/>
    </location>
</feature>
<dbReference type="Proteomes" id="UP000589085">
    <property type="component" value="Unassembled WGS sequence"/>
</dbReference>
<keyword evidence="1" id="KW-0472">Membrane</keyword>
<feature type="transmembrane region" description="Helical" evidence="1">
    <location>
        <begin position="251"/>
        <end position="275"/>
    </location>
</feature>
<evidence type="ECO:0000313" key="2">
    <source>
        <dbReference type="EMBL" id="MBB2159756.1"/>
    </source>
</evidence>